<keyword evidence="6" id="KW-0326">Glycosidase</keyword>
<evidence type="ECO:0000256" key="5">
    <source>
        <dbReference type="ARBA" id="ARBA00022801"/>
    </source>
</evidence>
<evidence type="ECO:0000256" key="3">
    <source>
        <dbReference type="ARBA" id="ARBA00012662"/>
    </source>
</evidence>
<dbReference type="GO" id="GO:0005764">
    <property type="term" value="C:lysosome"/>
    <property type="evidence" value="ECO:0007669"/>
    <property type="project" value="TreeGrafter"/>
</dbReference>
<dbReference type="InterPro" id="IPR057739">
    <property type="entry name" value="Glyco_hydro_29_N"/>
</dbReference>
<dbReference type="Gene3D" id="2.60.40.1180">
    <property type="entry name" value="Golgi alpha-mannosidase II"/>
    <property type="match status" value="1"/>
</dbReference>
<feature type="site" description="May be important for catalysis" evidence="7">
    <location>
        <position position="229"/>
    </location>
</feature>
<dbReference type="SMART" id="SM00812">
    <property type="entry name" value="Alpha_L_fucos"/>
    <property type="match status" value="1"/>
</dbReference>
<evidence type="ECO:0000313" key="10">
    <source>
        <dbReference type="Proteomes" id="UP000228886"/>
    </source>
</evidence>
<sequence>MERIRWFEEARFGMFIHWGLYSILGRGEWVMYIEKIPKGEYAQLAKQFKPKRFNAKTWVKLASDAGMKYIVLTTRHHDGFCLFDSKVSDFTSVKTAAKRDFVAEYVKACRKYRMKIGFYYSLLDWRFSGYHNREKEPESFKEMVEQAHSQVKELMSNYGKIDILWYDGAWPYDAEAWQSKKLNDMVRKLQPHILINNRSQLPEDFGTPEQHIPTAAPETKFPTHLWESCMTMNDNWGYSAGDKNWKSTRQLIMNLIRCVSGEGNYLLNVGPKPDGTIPLPSIKRLKEIGVWMKENKESIHHAGRAHFEGGMVGLTTAKNNKVYLHVFRWPGEEICLAGVKNKIRSGYLLASNKKVSVTQKGERLFIQGLPQKAPDAIDTVIVLKLR</sequence>
<dbReference type="PRINTS" id="PR00741">
    <property type="entry name" value="GLHYDRLASE29"/>
</dbReference>
<dbReference type="AlphaFoldDB" id="A0A2M7EAF2"/>
<evidence type="ECO:0000256" key="1">
    <source>
        <dbReference type="ARBA" id="ARBA00004071"/>
    </source>
</evidence>
<dbReference type="PANTHER" id="PTHR10030">
    <property type="entry name" value="ALPHA-L-FUCOSIDASE"/>
    <property type="match status" value="1"/>
</dbReference>
<evidence type="ECO:0000256" key="4">
    <source>
        <dbReference type="ARBA" id="ARBA00022729"/>
    </source>
</evidence>
<evidence type="ECO:0000256" key="7">
    <source>
        <dbReference type="PIRSR" id="PIRSR001092-1"/>
    </source>
</evidence>
<dbReference type="Pfam" id="PF01120">
    <property type="entry name" value="Alpha_L_fucos"/>
    <property type="match status" value="1"/>
</dbReference>
<protein>
    <recommendedName>
        <fullName evidence="3">alpha-L-fucosidase</fullName>
        <ecNumber evidence="3">3.2.1.51</ecNumber>
    </recommendedName>
</protein>
<comment type="caution">
    <text evidence="9">The sequence shown here is derived from an EMBL/GenBank/DDBJ whole genome shotgun (WGS) entry which is preliminary data.</text>
</comment>
<dbReference type="PANTHER" id="PTHR10030:SF37">
    <property type="entry name" value="ALPHA-L-FUCOSIDASE-RELATED"/>
    <property type="match status" value="1"/>
</dbReference>
<dbReference type="Proteomes" id="UP000228886">
    <property type="component" value="Unassembled WGS sequence"/>
</dbReference>
<evidence type="ECO:0000256" key="2">
    <source>
        <dbReference type="ARBA" id="ARBA00007951"/>
    </source>
</evidence>
<dbReference type="Gene3D" id="3.20.20.80">
    <property type="entry name" value="Glycosidases"/>
    <property type="match status" value="1"/>
</dbReference>
<evidence type="ECO:0000259" key="8">
    <source>
        <dbReference type="Pfam" id="PF01120"/>
    </source>
</evidence>
<accession>A0A2M7EAF2</accession>
<organism evidence="9 10">
    <name type="scientific">bacterium (Candidatus Ratteibacteria) CG01_land_8_20_14_3_00_40_19</name>
    <dbReference type="NCBI Taxonomy" id="2014290"/>
    <lineage>
        <taxon>Bacteria</taxon>
        <taxon>Candidatus Ratteibacteria</taxon>
    </lineage>
</organism>
<gene>
    <name evidence="9" type="ORF">COS11_00745</name>
</gene>
<dbReference type="SUPFAM" id="SSF51445">
    <property type="entry name" value="(Trans)glycosidases"/>
    <property type="match status" value="1"/>
</dbReference>
<comment type="function">
    <text evidence="1">Alpha-L-fucosidase is responsible for hydrolyzing the alpha-1,6-linked fucose joined to the reducing-end N-acetylglucosamine of the carbohydrate moieties of glycoproteins.</text>
</comment>
<dbReference type="GO" id="GO:0004560">
    <property type="term" value="F:alpha-L-fucosidase activity"/>
    <property type="evidence" value="ECO:0007669"/>
    <property type="project" value="InterPro"/>
</dbReference>
<evidence type="ECO:0000313" key="9">
    <source>
        <dbReference type="EMBL" id="PIV64717.1"/>
    </source>
</evidence>
<dbReference type="GO" id="GO:0016139">
    <property type="term" value="P:glycoside catabolic process"/>
    <property type="evidence" value="ECO:0007669"/>
    <property type="project" value="TreeGrafter"/>
</dbReference>
<dbReference type="EMBL" id="PETL01000041">
    <property type="protein sequence ID" value="PIV64717.1"/>
    <property type="molecule type" value="Genomic_DNA"/>
</dbReference>
<feature type="domain" description="Glycoside hydrolase family 29 N-terminal" evidence="8">
    <location>
        <begin position="5"/>
        <end position="297"/>
    </location>
</feature>
<reference evidence="10" key="1">
    <citation type="submission" date="2017-09" db="EMBL/GenBank/DDBJ databases">
        <title>Depth-based differentiation of microbial function through sediment-hosted aquifers and enrichment of novel symbionts in the deep terrestrial subsurface.</title>
        <authorList>
            <person name="Probst A.J."/>
            <person name="Ladd B."/>
            <person name="Jarett J.K."/>
            <person name="Geller-Mcgrath D.E."/>
            <person name="Sieber C.M.K."/>
            <person name="Emerson J.B."/>
            <person name="Anantharaman K."/>
            <person name="Thomas B.C."/>
            <person name="Malmstrom R."/>
            <person name="Stieglmeier M."/>
            <person name="Klingl A."/>
            <person name="Woyke T."/>
            <person name="Ryan C.M."/>
            <person name="Banfield J.F."/>
        </authorList>
    </citation>
    <scope>NUCLEOTIDE SEQUENCE [LARGE SCALE GENOMIC DNA]</scope>
</reference>
<keyword evidence="4" id="KW-0732">Signal</keyword>
<dbReference type="InterPro" id="IPR016286">
    <property type="entry name" value="FUC_metazoa-typ"/>
</dbReference>
<dbReference type="PIRSF" id="PIRSF001092">
    <property type="entry name" value="Alpha-L-fucosidase"/>
    <property type="match status" value="1"/>
</dbReference>
<proteinExistence type="inferred from homology"/>
<evidence type="ECO:0000256" key="6">
    <source>
        <dbReference type="ARBA" id="ARBA00023295"/>
    </source>
</evidence>
<keyword evidence="5" id="KW-0378">Hydrolase</keyword>
<dbReference type="InterPro" id="IPR000933">
    <property type="entry name" value="Glyco_hydro_29"/>
</dbReference>
<dbReference type="EC" id="3.2.1.51" evidence="3"/>
<dbReference type="InterPro" id="IPR013780">
    <property type="entry name" value="Glyco_hydro_b"/>
</dbReference>
<dbReference type="GO" id="GO:0006004">
    <property type="term" value="P:fucose metabolic process"/>
    <property type="evidence" value="ECO:0007669"/>
    <property type="project" value="InterPro"/>
</dbReference>
<name>A0A2M7EAF2_9BACT</name>
<comment type="similarity">
    <text evidence="2">Belongs to the glycosyl hydrolase 29 family.</text>
</comment>
<dbReference type="InterPro" id="IPR017853">
    <property type="entry name" value="GH"/>
</dbReference>